<reference evidence="1" key="1">
    <citation type="submission" date="2017-03" db="EMBL/GenBank/DDBJ databases">
        <title>Chloroplast genome evolution in siphonous green algae.</title>
        <authorList>
            <person name="Cremen M.C."/>
            <person name="Marcelino V.R."/>
            <person name="Verbruggen H."/>
        </authorList>
    </citation>
    <scope>NUCLEOTIDE SEQUENCE</scope>
</reference>
<name>A0A2P0QH79_9CHLO</name>
<dbReference type="Gene3D" id="3.90.1100.10">
    <property type="match status" value="1"/>
</dbReference>
<gene>
    <name evidence="1" type="primary">rpoB</name>
</gene>
<protein>
    <submittedName>
        <fullName evidence="1">RNA polymerase b-subunit</fullName>
    </submittedName>
</protein>
<geneLocation type="chloroplast" evidence="1"/>
<proteinExistence type="predicted"/>
<keyword evidence="1" id="KW-0150">Chloroplast</keyword>
<dbReference type="SUPFAM" id="SSF64484">
    <property type="entry name" value="beta and beta-prime subunits of DNA dependent RNA-polymerase"/>
    <property type="match status" value="1"/>
</dbReference>
<accession>A0A2P0QH79</accession>
<dbReference type="RefSeq" id="YP_009472467.1">
    <property type="nucleotide sequence ID" value="NC_037363.1"/>
</dbReference>
<organism evidence="1">
    <name type="scientific">Bryopsis sp. HV04063</name>
    <dbReference type="NCBI Taxonomy" id="1979421"/>
    <lineage>
        <taxon>Eukaryota</taxon>
        <taxon>Viridiplantae</taxon>
        <taxon>Chlorophyta</taxon>
        <taxon>core chlorophytes</taxon>
        <taxon>Ulvophyceae</taxon>
        <taxon>TCBD clade</taxon>
        <taxon>Bryopsidales</taxon>
        <taxon>Bryopsidineae</taxon>
        <taxon>Bryopsidaceae</taxon>
        <taxon>Bryopsis</taxon>
    </lineage>
</organism>
<sequence>MFFCFYKILFFVADLLKIQRKSFYTFLSQGLIQQLNQKKVFFSIHQQIKIIVLSNYYQLVEPNYSINQAILQSKTFGCKLFIPVL</sequence>
<dbReference type="GeneID" id="37277557"/>
<dbReference type="EMBL" id="KY819063">
    <property type="protein sequence ID" value="ARO74131.1"/>
    <property type="molecule type" value="Genomic_DNA"/>
</dbReference>
<dbReference type="AlphaFoldDB" id="A0A2P0QH79"/>
<evidence type="ECO:0000313" key="1">
    <source>
        <dbReference type="EMBL" id="ARO74131.1"/>
    </source>
</evidence>
<keyword evidence="1" id="KW-0934">Plastid</keyword>